<dbReference type="SMART" id="SM00387">
    <property type="entry name" value="HATPase_c"/>
    <property type="match status" value="1"/>
</dbReference>
<dbReference type="Pfam" id="PF08448">
    <property type="entry name" value="PAS_4"/>
    <property type="match status" value="4"/>
</dbReference>
<dbReference type="CDD" id="cd00130">
    <property type="entry name" value="PAS"/>
    <property type="match status" value="6"/>
</dbReference>
<dbReference type="SUPFAM" id="SSF47384">
    <property type="entry name" value="Homodimeric domain of signal transducing histidine kinase"/>
    <property type="match status" value="1"/>
</dbReference>
<comment type="caution">
    <text evidence="9">The sequence shown here is derived from an EMBL/GenBank/DDBJ whole genome shotgun (WGS) entry which is preliminary data.</text>
</comment>
<evidence type="ECO:0000259" key="8">
    <source>
        <dbReference type="PROSITE" id="PS50113"/>
    </source>
</evidence>
<evidence type="ECO:0000313" key="9">
    <source>
        <dbReference type="EMBL" id="GAA4367240.1"/>
    </source>
</evidence>
<reference evidence="10" key="1">
    <citation type="journal article" date="2019" name="Int. J. Syst. Evol. Microbiol.">
        <title>The Global Catalogue of Microorganisms (GCM) 10K type strain sequencing project: providing services to taxonomists for standard genome sequencing and annotation.</title>
        <authorList>
            <consortium name="The Broad Institute Genomics Platform"/>
            <consortium name="The Broad Institute Genome Sequencing Center for Infectious Disease"/>
            <person name="Wu L."/>
            <person name="Ma J."/>
        </authorList>
    </citation>
    <scope>NUCLEOTIDE SEQUENCE [LARGE SCALE GENOMIC DNA]</scope>
    <source>
        <strain evidence="10">JCM 17923</strain>
    </source>
</reference>
<dbReference type="Gene3D" id="1.10.287.130">
    <property type="match status" value="1"/>
</dbReference>
<gene>
    <name evidence="9" type="ORF">GCM10023185_38950</name>
</gene>
<dbReference type="InterPro" id="IPR035965">
    <property type="entry name" value="PAS-like_dom_sf"/>
</dbReference>
<dbReference type="InterPro" id="IPR001610">
    <property type="entry name" value="PAC"/>
</dbReference>
<evidence type="ECO:0000259" key="6">
    <source>
        <dbReference type="PROSITE" id="PS50109"/>
    </source>
</evidence>
<evidence type="ECO:0000256" key="4">
    <source>
        <dbReference type="ARBA" id="ARBA00022679"/>
    </source>
</evidence>
<dbReference type="InterPro" id="IPR000014">
    <property type="entry name" value="PAS"/>
</dbReference>
<dbReference type="Pfam" id="PF02518">
    <property type="entry name" value="HATPase_c"/>
    <property type="match status" value="1"/>
</dbReference>
<evidence type="ECO:0000256" key="1">
    <source>
        <dbReference type="ARBA" id="ARBA00000085"/>
    </source>
</evidence>
<evidence type="ECO:0000259" key="7">
    <source>
        <dbReference type="PROSITE" id="PS50112"/>
    </source>
</evidence>
<feature type="domain" description="PAC" evidence="8">
    <location>
        <begin position="1028"/>
        <end position="1083"/>
    </location>
</feature>
<feature type="domain" description="PAS" evidence="7">
    <location>
        <begin position="555"/>
        <end position="625"/>
    </location>
</feature>
<feature type="domain" description="PAS" evidence="7">
    <location>
        <begin position="1216"/>
        <end position="1286"/>
    </location>
</feature>
<dbReference type="InterPro" id="IPR004358">
    <property type="entry name" value="Sig_transdc_His_kin-like_C"/>
</dbReference>
<dbReference type="PROSITE" id="PS50113">
    <property type="entry name" value="PAC"/>
    <property type="match status" value="5"/>
</dbReference>
<dbReference type="NCBIfam" id="TIGR00229">
    <property type="entry name" value="sensory_box"/>
    <property type="match status" value="5"/>
</dbReference>
<feature type="domain" description="PAS" evidence="7">
    <location>
        <begin position="1343"/>
        <end position="1387"/>
    </location>
</feature>
<feature type="domain" description="Histidine kinase" evidence="6">
    <location>
        <begin position="1486"/>
        <end position="1700"/>
    </location>
</feature>
<name>A0ABP8IS47_9BACT</name>
<feature type="domain" description="PAS" evidence="7">
    <location>
        <begin position="1091"/>
        <end position="1160"/>
    </location>
</feature>
<dbReference type="EMBL" id="BAABGZ010000077">
    <property type="protein sequence ID" value="GAA4367240.1"/>
    <property type="molecule type" value="Genomic_DNA"/>
</dbReference>
<feature type="domain" description="PAS" evidence="7">
    <location>
        <begin position="147"/>
        <end position="217"/>
    </location>
</feature>
<dbReference type="EC" id="2.7.13.3" evidence="2"/>
<dbReference type="PROSITE" id="PS50112">
    <property type="entry name" value="PAS"/>
    <property type="match status" value="5"/>
</dbReference>
<feature type="domain" description="PAC" evidence="8">
    <location>
        <begin position="1289"/>
        <end position="1342"/>
    </location>
</feature>
<dbReference type="Gene3D" id="3.30.450.20">
    <property type="entry name" value="PAS domain"/>
    <property type="match status" value="11"/>
</dbReference>
<dbReference type="InterPro" id="IPR003661">
    <property type="entry name" value="HisK_dim/P_dom"/>
</dbReference>
<dbReference type="Proteomes" id="UP001501153">
    <property type="component" value="Unassembled WGS sequence"/>
</dbReference>
<dbReference type="RefSeq" id="WP_345237806.1">
    <property type="nucleotide sequence ID" value="NZ_BAABGZ010000077.1"/>
</dbReference>
<dbReference type="PANTHER" id="PTHR43304">
    <property type="entry name" value="PHYTOCHROME-LIKE PROTEIN CPH1"/>
    <property type="match status" value="1"/>
</dbReference>
<dbReference type="Gene3D" id="3.30.565.10">
    <property type="entry name" value="Histidine kinase-like ATPase, C-terminal domain"/>
    <property type="match status" value="1"/>
</dbReference>
<dbReference type="CDD" id="cd00082">
    <property type="entry name" value="HisKA"/>
    <property type="match status" value="1"/>
</dbReference>
<dbReference type="InterPro" id="IPR036097">
    <property type="entry name" value="HisK_dim/P_sf"/>
</dbReference>
<organism evidence="9 10">
    <name type="scientific">Hymenobacter saemangeumensis</name>
    <dbReference type="NCBI Taxonomy" id="1084522"/>
    <lineage>
        <taxon>Bacteria</taxon>
        <taxon>Pseudomonadati</taxon>
        <taxon>Bacteroidota</taxon>
        <taxon>Cytophagia</taxon>
        <taxon>Cytophagales</taxon>
        <taxon>Hymenobacteraceae</taxon>
        <taxon>Hymenobacter</taxon>
    </lineage>
</organism>
<dbReference type="PROSITE" id="PS50109">
    <property type="entry name" value="HIS_KIN"/>
    <property type="match status" value="1"/>
</dbReference>
<sequence>MPAPALAASDYELLFSVLPAPCAVLDAQGTVLALNQAMAVLLPNAANLTGQPVEALRKTALATGAVLPGTRSCVAGLAEALAGKLQVLQPRPPAGRVASPARRFWQVTLQPVHGASADPDSVSKPRYVLLHLLDVSERVQAVAASAQQQQLVTLTEDLPQLLWTANAKGLVNYANQSWYEYTGLSPIATYGHGWLSAIHPHDRESVTSQWQHCLSTGTHWESTFRLCQGQSGQYRWHLARALPQRQASSGEPQWLGSFTDIHAQHEEARRTQQRRHHDSRLLAQLDQLPLHLVLMRGPRHEVSYVSASARDFLGPNAVGHEAASLNPPPPPDSLAAFDEVYRTGETRPLGRVPATPLAAPANALPQYIDATALPLRAPDGSVEGVLMAGIDVTDRLSFEKQMAEVTAESQRQLQTKEAQQRRILDQLPTYIATYEGPELRLSYLSPNHAELLGGPRAEVGQTLREAAPELAEQGLEALLRRVYETGQPHLAFEQELEFAMPGTGQRQRRFLNFGYYPLYGDEGQPTGILAFAHDVTSQVQAHRQAEALQAEARTADLRLRHMTESLPNHTFIIDQTGSLLYLSPQWYAFTGLTPADDVVGRWPELVHPDDRPHVQAQYNAALAAGLPWRYELRMRRHDGQYCWFVSVGIPEPEADAQASGRLRQWFASNLDVQAFKETQLQLEQKDQQLSQILGLMPVSVATLVGPDHRFSYFNARYNELAGQRACLGQPLAACLPELVSQGFVALLDNVYRTGQTYSAQEAPVLLTSADDPAGVHELFVSFTFQALRDGAGTIYGVMSVAVDMTAQVQARQRTAELQEQVQRRDSRIRLMTESLPLISYISAADGTRTEYLSPQWFDYTGTDPARVDYLSEWARAIHPDDLPGLVESFGPAIQAQRPWMGELRLRRHDGQYRWHLTRSVPEVDAATGELLRWYGSTTDIHELREARYQLEEKDRQLSQILNQSPALIATLEGPEHRYAFTNSRYDALVGQRARLGSPVAECLPEVAEQGFLKLLDQVYRSGEPFVGREISIALLDPATQQRQVSYLDFTYQPLRSNDGETTGVLAFMVDVTEQVLARQHAAELQAGFRWRDEQLRTLTRTVPVFIFSYSTAGQLTYLNPYFYEYTGLDPKGPLEQVWASVHPEDALPAGVRFQQSLAEGSAWEALYRIRRADGEYRWCQTKVQPSLGTDGQVDGYSGATVEIHEQYELTSQLARREEEFRFLAESIPQLVWTVEADGKVAFVNQRWVDYTGQDLAQTQDLGWGDVLFPEDRDYTVARFTESLASGQPFGIENRMRNRADGQYRWFLHRGVPLFNEQGELLRWFGTSTDVHEQHGLQERLRESEAQFRVLANAIPQLAWMTDQTGFITWFNQGWYDYTGTTPEEVHGWGWEKVHHIDHVGHVVASWKQCLESGIPWEMTSPLRKHTGEYEWFLTRAIPIRDDSGRIIRWFGTNTNVHAMRELQLRLEQQNAALLRTNQDLDNFVYTASHDLKQPINNMAGIFEELTRTAYFRDPDAIKLITYFERALKQIYGTIADLSAIVQAQRQQGEVEAVEVPLAALTAEVINSVHDQVKQLGATFELDFDTFPNLRMVRPNLQSLLYNLISNSLKYAVPGRPPHIQIACRPDAATGRPVLTVTDNGLGIDMERFGPQLFQLFRRFHTHVEGSGMGLYLVNRMVQNHGGRLEVESTVGEGSTFRLFL</sequence>
<keyword evidence="5" id="KW-0418">Kinase</keyword>
<dbReference type="Pfam" id="PF08447">
    <property type="entry name" value="PAS_3"/>
    <property type="match status" value="6"/>
</dbReference>
<dbReference type="SUPFAM" id="SSF55874">
    <property type="entry name" value="ATPase domain of HSP90 chaperone/DNA topoisomerase II/histidine kinase"/>
    <property type="match status" value="1"/>
</dbReference>
<dbReference type="InterPro" id="IPR000700">
    <property type="entry name" value="PAS-assoc_C"/>
</dbReference>
<proteinExistence type="predicted"/>
<dbReference type="SMART" id="SM00086">
    <property type="entry name" value="PAC"/>
    <property type="match status" value="8"/>
</dbReference>
<dbReference type="PRINTS" id="PR00344">
    <property type="entry name" value="BCTRLSENSOR"/>
</dbReference>
<dbReference type="InterPro" id="IPR036890">
    <property type="entry name" value="HATPase_C_sf"/>
</dbReference>
<protein>
    <recommendedName>
        <fullName evidence="2">histidine kinase</fullName>
        <ecNumber evidence="2">2.7.13.3</ecNumber>
    </recommendedName>
</protein>
<evidence type="ECO:0000256" key="3">
    <source>
        <dbReference type="ARBA" id="ARBA00022553"/>
    </source>
</evidence>
<evidence type="ECO:0000313" key="10">
    <source>
        <dbReference type="Proteomes" id="UP001501153"/>
    </source>
</evidence>
<dbReference type="InterPro" id="IPR013655">
    <property type="entry name" value="PAS_fold_3"/>
</dbReference>
<evidence type="ECO:0000256" key="2">
    <source>
        <dbReference type="ARBA" id="ARBA00012438"/>
    </source>
</evidence>
<dbReference type="SUPFAM" id="SSF55785">
    <property type="entry name" value="PYP-like sensor domain (PAS domain)"/>
    <property type="match status" value="9"/>
</dbReference>
<dbReference type="PANTHER" id="PTHR43304:SF1">
    <property type="entry name" value="PAC DOMAIN-CONTAINING PROTEIN"/>
    <property type="match status" value="1"/>
</dbReference>
<feature type="domain" description="PAC" evidence="8">
    <location>
        <begin position="1163"/>
        <end position="1215"/>
    </location>
</feature>
<keyword evidence="10" id="KW-1185">Reference proteome</keyword>
<comment type="catalytic activity">
    <reaction evidence="1">
        <text>ATP + protein L-histidine = ADP + protein N-phospho-L-histidine.</text>
        <dbReference type="EC" id="2.7.13.3"/>
    </reaction>
</comment>
<dbReference type="SMART" id="SM00091">
    <property type="entry name" value="PAS"/>
    <property type="match status" value="10"/>
</dbReference>
<keyword evidence="4" id="KW-0808">Transferase</keyword>
<dbReference type="InterPro" id="IPR005467">
    <property type="entry name" value="His_kinase_dom"/>
</dbReference>
<keyword evidence="3" id="KW-0597">Phosphoprotein</keyword>
<accession>A0ABP8IS47</accession>
<dbReference type="InterPro" id="IPR003594">
    <property type="entry name" value="HATPase_dom"/>
</dbReference>
<dbReference type="InterPro" id="IPR013656">
    <property type="entry name" value="PAS_4"/>
</dbReference>
<feature type="domain" description="PAC" evidence="8">
    <location>
        <begin position="1416"/>
        <end position="1468"/>
    </location>
</feature>
<feature type="domain" description="PAC" evidence="8">
    <location>
        <begin position="899"/>
        <end position="952"/>
    </location>
</feature>
<dbReference type="InterPro" id="IPR052162">
    <property type="entry name" value="Sensor_kinase/Photoreceptor"/>
</dbReference>
<evidence type="ECO:0000256" key="5">
    <source>
        <dbReference type="ARBA" id="ARBA00022777"/>
    </source>
</evidence>